<gene>
    <name evidence="1" type="ORF">UU59_C0036G0001</name>
</gene>
<comment type="caution">
    <text evidence="1">The sequence shown here is derived from an EMBL/GenBank/DDBJ whole genome shotgun (WGS) entry which is preliminary data.</text>
</comment>
<dbReference type="Proteomes" id="UP000034544">
    <property type="component" value="Unassembled WGS sequence"/>
</dbReference>
<accession>A0A0G0Y958</accession>
<reference evidence="1 2" key="1">
    <citation type="journal article" date="2015" name="Nature">
        <title>rRNA introns, odd ribosomes, and small enigmatic genomes across a large radiation of phyla.</title>
        <authorList>
            <person name="Brown C.T."/>
            <person name="Hug L.A."/>
            <person name="Thomas B.C."/>
            <person name="Sharon I."/>
            <person name="Castelle C.J."/>
            <person name="Singh A."/>
            <person name="Wilkins M.J."/>
            <person name="Williams K.H."/>
            <person name="Banfield J.F."/>
        </authorList>
    </citation>
    <scope>NUCLEOTIDE SEQUENCE [LARGE SCALE GENOMIC DNA]</scope>
</reference>
<dbReference type="AlphaFoldDB" id="A0A0G0Y958"/>
<dbReference type="EMBL" id="LCBF01000036">
    <property type="protein sequence ID" value="KKS06071.1"/>
    <property type="molecule type" value="Genomic_DNA"/>
</dbReference>
<sequence>MLVLVACGGQDYQNYFDEIPQPESIVRGSELQNEDLRKRVEKEFGCIAVVKYCGAAWDSIRGIEMTKIELFPVKQIELVHV</sequence>
<evidence type="ECO:0000313" key="1">
    <source>
        <dbReference type="EMBL" id="KKS06071.1"/>
    </source>
</evidence>
<proteinExistence type="predicted"/>
<protein>
    <submittedName>
        <fullName evidence="1">Uncharacterized protein</fullName>
    </submittedName>
</protein>
<name>A0A0G0Y958_UNCKA</name>
<evidence type="ECO:0000313" key="2">
    <source>
        <dbReference type="Proteomes" id="UP000034544"/>
    </source>
</evidence>
<organism evidence="1 2">
    <name type="scientific">candidate division WWE3 bacterium GW2011_GWE1_41_27</name>
    <dbReference type="NCBI Taxonomy" id="1619131"/>
    <lineage>
        <taxon>Bacteria</taxon>
        <taxon>Katanobacteria</taxon>
    </lineage>
</organism>